<dbReference type="PANTHER" id="PTHR32063">
    <property type="match status" value="1"/>
</dbReference>
<dbReference type="Gene3D" id="3.30.70.1320">
    <property type="entry name" value="Multidrug efflux transporter AcrB pore domain like"/>
    <property type="match status" value="1"/>
</dbReference>
<dbReference type="NCBIfam" id="NF007798">
    <property type="entry name" value="PRK10503.1"/>
    <property type="match status" value="1"/>
</dbReference>
<feature type="transmembrane region" description="Helical" evidence="7">
    <location>
        <begin position="21"/>
        <end position="41"/>
    </location>
</feature>
<dbReference type="RefSeq" id="WP_368453780.1">
    <property type="nucleotide sequence ID" value="NZ_JBFQXQ010000001.1"/>
</dbReference>
<evidence type="ECO:0000256" key="5">
    <source>
        <dbReference type="ARBA" id="ARBA00022989"/>
    </source>
</evidence>
<dbReference type="InterPro" id="IPR001036">
    <property type="entry name" value="Acrflvin-R"/>
</dbReference>
<dbReference type="NCBIfam" id="NF033617">
    <property type="entry name" value="RND_permease_2"/>
    <property type="match status" value="1"/>
</dbReference>
<feature type="transmembrane region" description="Helical" evidence="7">
    <location>
        <begin position="965"/>
        <end position="983"/>
    </location>
</feature>
<keyword evidence="1 7" id="KW-0813">Transport</keyword>
<evidence type="ECO:0000256" key="4">
    <source>
        <dbReference type="ARBA" id="ARBA00022692"/>
    </source>
</evidence>
<comment type="similarity">
    <text evidence="7">Belongs to the resistance-nodulation-cell division (RND) (TC 2.A.6) family. MdtB subfamily.</text>
</comment>
<dbReference type="Pfam" id="PF00873">
    <property type="entry name" value="ACR_tran"/>
    <property type="match status" value="1"/>
</dbReference>
<dbReference type="SUPFAM" id="SSF82866">
    <property type="entry name" value="Multidrug efflux transporter AcrB transmembrane domain"/>
    <property type="match status" value="2"/>
</dbReference>
<feature type="transmembrane region" description="Helical" evidence="7">
    <location>
        <begin position="369"/>
        <end position="390"/>
    </location>
</feature>
<proteinExistence type="inferred from homology"/>
<feature type="transmembrane region" description="Helical" evidence="7">
    <location>
        <begin position="995"/>
        <end position="1022"/>
    </location>
</feature>
<dbReference type="PRINTS" id="PR00702">
    <property type="entry name" value="ACRIFLAVINRP"/>
</dbReference>
<feature type="transmembrane region" description="Helical" evidence="7">
    <location>
        <begin position="343"/>
        <end position="362"/>
    </location>
</feature>
<evidence type="ECO:0000256" key="7">
    <source>
        <dbReference type="HAMAP-Rule" id="MF_01423"/>
    </source>
</evidence>
<dbReference type="Proteomes" id="UP001558101">
    <property type="component" value="Unassembled WGS sequence"/>
</dbReference>
<organism evidence="8 9">
    <name type="scientific">Serratia quinivorans</name>
    <dbReference type="NCBI Taxonomy" id="137545"/>
    <lineage>
        <taxon>Bacteria</taxon>
        <taxon>Pseudomonadati</taxon>
        <taxon>Pseudomonadota</taxon>
        <taxon>Gammaproteobacteria</taxon>
        <taxon>Enterobacterales</taxon>
        <taxon>Yersiniaceae</taxon>
        <taxon>Serratia</taxon>
    </lineage>
</organism>
<feature type="transmembrane region" description="Helical" evidence="7">
    <location>
        <begin position="537"/>
        <end position="557"/>
    </location>
</feature>
<keyword evidence="2 7" id="KW-1003">Cell membrane</keyword>
<keyword evidence="3 7" id="KW-0997">Cell inner membrane</keyword>
<keyword evidence="5 7" id="KW-1133">Transmembrane helix</keyword>
<dbReference type="Gene3D" id="3.30.2090.10">
    <property type="entry name" value="Multidrug efflux transporter AcrB TolC docking domain, DN and DC subdomains"/>
    <property type="match status" value="2"/>
</dbReference>
<keyword evidence="6 7" id="KW-0472">Membrane</keyword>
<protein>
    <recommendedName>
        <fullName evidence="7">Multidrug resistance protein MdtB</fullName>
    </recommendedName>
    <alternativeName>
        <fullName evidence="7">Multidrug transporter MdtB</fullName>
    </alternativeName>
</protein>
<evidence type="ECO:0000256" key="3">
    <source>
        <dbReference type="ARBA" id="ARBA00022519"/>
    </source>
</evidence>
<reference evidence="8 9" key="1">
    <citation type="submission" date="2024-07" db="EMBL/GenBank/DDBJ databases">
        <title>Genomes of novel Serratia strains from suburban soil.</title>
        <authorList>
            <person name="Markert E.X."/>
            <person name="Severe K."/>
            <person name="Severe L."/>
            <person name="Twing K.I."/>
            <person name="Ward L.M."/>
        </authorList>
    </citation>
    <scope>NUCLEOTIDE SEQUENCE [LARGE SCALE GENOMIC DNA]</scope>
    <source>
        <strain evidence="8 9">3C-UT</strain>
    </source>
</reference>
<feature type="transmembrane region" description="Helical" evidence="7">
    <location>
        <begin position="857"/>
        <end position="885"/>
    </location>
</feature>
<dbReference type="PANTHER" id="PTHR32063:SF21">
    <property type="entry name" value="MULTIDRUG RESISTANCE PROTEIN MDTB"/>
    <property type="match status" value="1"/>
</dbReference>
<evidence type="ECO:0000313" key="8">
    <source>
        <dbReference type="EMBL" id="MEX3173290.1"/>
    </source>
</evidence>
<feature type="transmembrane region" description="Helical" evidence="7">
    <location>
        <begin position="396"/>
        <end position="419"/>
    </location>
</feature>
<dbReference type="SUPFAM" id="SSF82714">
    <property type="entry name" value="Multidrug efflux transporter AcrB TolC docking domain, DN and DC subdomains"/>
    <property type="match status" value="2"/>
</dbReference>
<dbReference type="InterPro" id="IPR027463">
    <property type="entry name" value="AcrB_DN_DC_subdom"/>
</dbReference>
<gene>
    <name evidence="7" type="primary">mdtB</name>
    <name evidence="8" type="ORF">AB4M04_14515</name>
</gene>
<comment type="subcellular location">
    <subcellularLocation>
        <location evidence="7">Cell inner membrane</location>
        <topology evidence="7">Multi-pass membrane protein</topology>
    </subcellularLocation>
</comment>
<dbReference type="Gene3D" id="3.30.70.1430">
    <property type="entry name" value="Multidrug efflux transporter AcrB pore domain"/>
    <property type="match status" value="2"/>
</dbReference>
<dbReference type="EMBL" id="JBFQXQ010000001">
    <property type="protein sequence ID" value="MEX3173290.1"/>
    <property type="molecule type" value="Genomic_DNA"/>
</dbReference>
<keyword evidence="4 7" id="KW-0812">Transmembrane</keyword>
<feature type="transmembrane region" description="Helical" evidence="7">
    <location>
        <begin position="440"/>
        <end position="460"/>
    </location>
</feature>
<evidence type="ECO:0000256" key="1">
    <source>
        <dbReference type="ARBA" id="ARBA00022448"/>
    </source>
</evidence>
<accession>A0ABV3UJJ4</accession>
<comment type="subunit">
    <text evidence="7">Part of a tripartite efflux system composed of MdtA, MdtB and MdtC. MdtB forms a heteromultimer with MdtC.</text>
</comment>
<evidence type="ECO:0000313" key="9">
    <source>
        <dbReference type="Proteomes" id="UP001558101"/>
    </source>
</evidence>
<comment type="caution">
    <text evidence="8">The sequence shown here is derived from an EMBL/GenBank/DDBJ whole genome shotgun (WGS) entry which is preliminary data.</text>
</comment>
<feature type="transmembrane region" description="Helical" evidence="7">
    <location>
        <begin position="472"/>
        <end position="496"/>
    </location>
</feature>
<dbReference type="Gene3D" id="1.20.1640.10">
    <property type="entry name" value="Multidrug efflux transporter AcrB transmembrane domain"/>
    <property type="match status" value="2"/>
</dbReference>
<dbReference type="Gene3D" id="3.30.70.1440">
    <property type="entry name" value="Multidrug efflux transporter AcrB pore domain"/>
    <property type="match status" value="1"/>
</dbReference>
<dbReference type="HAMAP" id="MF_01423">
    <property type="entry name" value="MdtB"/>
    <property type="match status" value="1"/>
</dbReference>
<keyword evidence="9" id="KW-1185">Reference proteome</keyword>
<evidence type="ECO:0000256" key="6">
    <source>
        <dbReference type="ARBA" id="ARBA00023136"/>
    </source>
</evidence>
<name>A0ABV3UJJ4_9GAMM</name>
<evidence type="ECO:0000256" key="2">
    <source>
        <dbReference type="ARBA" id="ARBA00022475"/>
    </source>
</evidence>
<dbReference type="InterPro" id="IPR022831">
    <property type="entry name" value="Multidrug-R_MdtB"/>
</dbReference>
<feature type="transmembrane region" description="Helical" evidence="7">
    <location>
        <begin position="918"/>
        <end position="944"/>
    </location>
</feature>
<dbReference type="SUPFAM" id="SSF82693">
    <property type="entry name" value="Multidrug efflux transporter AcrB pore domain, PN1, PN2, PC1 and PC2 subdomains"/>
    <property type="match status" value="3"/>
</dbReference>
<sequence>MQVMPPNPGGGPSRLFILRPVATTLLMVAILLAGIIGYRALPVSALPEVDYPTIQVVTLYPGASPDVVTSAITAPLERQFGQMSGLKQMASQSSGGASVVTLQFQLELPLDVAEQEVQAAINSATNLLPSDLPYPPIYSKVNPADPPILTLAVTSSAMPMTQVEDMVETRVAQKISQVTGVGLVTISGGQRPAVRVKLNAAAVAAYGLDSETIRTAISNANVNSAKGSLDGPTRSVTLSANDQMKSADDYRQLIVAYQNGAAIRLQDIATIEQGAENTRLAAWANKQPAIVLNIQRQPGVNVITTADSIREMLPQLIKSLPKSVDVKVLTDRTTTIRASVSDVQFELLLAVALVVMVIYVFLRNVPATIIPSVAVPLSLIGTFAAMYFLGFSINNLTLMALTIATGFVVDDAIVVIENISRYIEKGEKPLDAALKGAGEIGFTIISLTFSLVAVLIPLLFMGDIVGRLFREFAVTLAVAILISAVVSLTLTPMMCARMLSHESLRKQNRFSAASERFFDRVIARYGKWLKTVLNHPWLTLGVAFSTLLLTILLYLLIPKGFFPVQDNGIIQGTLEAPQSVSFSNMAERQQQVAAEILKDPAVESLTSFVGVDGTNATLNSGRLQINLKPLSERSERIPAIITRLQQMSTQFPGVKLYLQPVQDLTIDTQVSRTQYQFTLQAMSLDDLSLWVPKLMAELQQTPQLADVTSNWQDQGLVAYVNVDRDSASRLGISMSDVDNALYNAFGQRLISTIYTQANQYRVVLEHDVSTTPGLAALNDIRLTSSNGTIVPLSTIAKIEQRFGPLSVNHLDQFPAATISFNVAGNYSLGEAVDAITLAEKNLNLPKDITTQFQGATLAFQAALGGTLWLILAAVVAMYIVLGVLYESFIHPVTILSTLPTAGVGALLALMMAGSELDVIAIIGIILLIGIVKKNAIMMIDFALAAEREQGMTPYDAIYQACLLRFRPILMTTLAALLGALPLMLSTGVGAELRHPLGVCMVGGLVMSQILTLFTTPVIYLLFDKLARNTRRQPDAQELP</sequence>